<dbReference type="NCBIfam" id="TIGR01783">
    <property type="entry name" value="TonB-siderophor"/>
    <property type="match status" value="1"/>
</dbReference>
<dbReference type="InterPro" id="IPR037066">
    <property type="entry name" value="Plug_dom_sf"/>
</dbReference>
<evidence type="ECO:0000256" key="14">
    <source>
        <dbReference type="SAM" id="SignalP"/>
    </source>
</evidence>
<evidence type="ECO:0000256" key="9">
    <source>
        <dbReference type="ARBA" id="ARBA00023136"/>
    </source>
</evidence>
<dbReference type="Pfam" id="PF07715">
    <property type="entry name" value="Plug"/>
    <property type="match status" value="1"/>
</dbReference>
<dbReference type="AlphaFoldDB" id="A0A369Q341"/>
<dbReference type="GO" id="GO:0009279">
    <property type="term" value="C:cell outer membrane"/>
    <property type="evidence" value="ECO:0007669"/>
    <property type="project" value="UniProtKB-SubCell"/>
</dbReference>
<feature type="signal peptide" evidence="14">
    <location>
        <begin position="1"/>
        <end position="26"/>
    </location>
</feature>
<dbReference type="InterPro" id="IPR036942">
    <property type="entry name" value="Beta-barrel_TonB_sf"/>
</dbReference>
<keyword evidence="6 14" id="KW-0732">Signal</keyword>
<dbReference type="InterPro" id="IPR000531">
    <property type="entry name" value="Beta-barrel_TonB"/>
</dbReference>
<sequence length="708" mass="77093">MPFRPQHRAALLIASALVLPSFPALANTAETADTAIDPDRDYLPSDIVVSGTRGGYGSDDGASATKTDTPLIDVPQTVAVITEDQLDDQSIRQLVDALRYVPGISIETGEGHRDEIFIRGQETTADFYLDGLRDDAQYYRSLYNIERVEVLKGANALIFGRGGGGGVVNRVSKRASLGTPVAAFDGSVDSFGAFALTGDVGTPVSDTLAVRLNATYEEFDNHRDVYEGRFIGISPTLTAQLGDATRLTATYSYDDDARVTDRGVPSLDGEPLRGFDKTFFGVEGFNDTQAEVHIARSRIDHEFSPNLRANASVQYASYDKIYANILPRGTNGQTVEFSGYQDFTDRENLIGQANLVADVMTGSIEHTILAGVEFSRQDTQNGRSNAQFASGTGFASRATAPLSRNIVLPAVSLTAPVRARDSNLDVFSAYLQDQISIGEQIEVIAGLRFDRFDLDTVNLLNGDRGARVDEKVSPRLGLVFKPEETLSFYASYATSFLPQSGDQFLLLSPGNAAFAPEKFTNYEIGAKWLPRNDVFVTAALFRLDRTNTRAADPNNTGLTVLTGASRTEGFEFNVVGEIAPGWEANIGYTYLDGEITTDSNFADAGTRLQQLPEHQIAAWNHVDLTDAFGVGLGLIHRGEQFASFSNDVVLPDYWRVDVAAFYEISPNVSVQLNIENLFDTNYYPSAHGDNNIQPGEPFNVRIGVKFAL</sequence>
<keyword evidence="7" id="KW-0406">Ion transport</keyword>
<keyword evidence="10 17" id="KW-0675">Receptor</keyword>
<dbReference type="OrthoDB" id="9760333at2"/>
<keyword evidence="8 13" id="KW-0798">TonB box</keyword>
<dbReference type="PROSITE" id="PS52016">
    <property type="entry name" value="TONB_DEPENDENT_REC_3"/>
    <property type="match status" value="1"/>
</dbReference>
<dbReference type="GO" id="GO:0015344">
    <property type="term" value="F:siderophore uptake transmembrane transporter activity"/>
    <property type="evidence" value="ECO:0007669"/>
    <property type="project" value="TreeGrafter"/>
</dbReference>
<dbReference type="Pfam" id="PF00593">
    <property type="entry name" value="TonB_dep_Rec_b-barrel"/>
    <property type="match status" value="1"/>
</dbReference>
<reference evidence="17 18" key="1">
    <citation type="submission" date="2018-04" db="EMBL/GenBank/DDBJ databases">
        <title>Altererythrobacter sp. HME9302 genome sequencing and assembly.</title>
        <authorList>
            <person name="Kang H."/>
            <person name="Kim H."/>
            <person name="Joh K."/>
        </authorList>
    </citation>
    <scope>NUCLEOTIDE SEQUENCE [LARGE SCALE GENOMIC DNA]</scope>
    <source>
        <strain evidence="17 18">HME9302</strain>
    </source>
</reference>
<dbReference type="RefSeq" id="WP_115365585.1">
    <property type="nucleotide sequence ID" value="NZ_QBKA01000002.1"/>
</dbReference>
<dbReference type="FunFam" id="2.170.130.10:FF:000001">
    <property type="entry name" value="Catecholate siderophore TonB-dependent receptor"/>
    <property type="match status" value="1"/>
</dbReference>
<feature type="chain" id="PRO_5016722621" evidence="14">
    <location>
        <begin position="27"/>
        <end position="708"/>
    </location>
</feature>
<accession>A0A369Q341</accession>
<dbReference type="Gene3D" id="2.40.170.20">
    <property type="entry name" value="TonB-dependent receptor, beta-barrel domain"/>
    <property type="match status" value="1"/>
</dbReference>
<keyword evidence="11 12" id="KW-0998">Cell outer membrane</keyword>
<dbReference type="Proteomes" id="UP000253727">
    <property type="component" value="Unassembled WGS sequence"/>
</dbReference>
<evidence type="ECO:0000259" key="16">
    <source>
        <dbReference type="Pfam" id="PF07715"/>
    </source>
</evidence>
<evidence type="ECO:0000256" key="10">
    <source>
        <dbReference type="ARBA" id="ARBA00023170"/>
    </source>
</evidence>
<evidence type="ECO:0000256" key="8">
    <source>
        <dbReference type="ARBA" id="ARBA00023077"/>
    </source>
</evidence>
<keyword evidence="4 12" id="KW-1134">Transmembrane beta strand</keyword>
<evidence type="ECO:0000313" key="17">
    <source>
        <dbReference type="EMBL" id="RDC59184.1"/>
    </source>
</evidence>
<dbReference type="SUPFAM" id="SSF56935">
    <property type="entry name" value="Porins"/>
    <property type="match status" value="1"/>
</dbReference>
<keyword evidence="5 12" id="KW-0812">Transmembrane</keyword>
<evidence type="ECO:0000256" key="11">
    <source>
        <dbReference type="ARBA" id="ARBA00023237"/>
    </source>
</evidence>
<dbReference type="InterPro" id="IPR039426">
    <property type="entry name" value="TonB-dep_rcpt-like"/>
</dbReference>
<evidence type="ECO:0000256" key="4">
    <source>
        <dbReference type="ARBA" id="ARBA00022452"/>
    </source>
</evidence>
<dbReference type="InterPro" id="IPR012910">
    <property type="entry name" value="Plug_dom"/>
</dbReference>
<keyword evidence="3 12" id="KW-0813">Transport</keyword>
<evidence type="ECO:0000256" key="13">
    <source>
        <dbReference type="RuleBase" id="RU003357"/>
    </source>
</evidence>
<protein>
    <submittedName>
        <fullName evidence="17">Ferrichrysobactin receptor</fullName>
    </submittedName>
</protein>
<keyword evidence="18" id="KW-1185">Reference proteome</keyword>
<dbReference type="GO" id="GO:0038023">
    <property type="term" value="F:signaling receptor activity"/>
    <property type="evidence" value="ECO:0007669"/>
    <property type="project" value="InterPro"/>
</dbReference>
<dbReference type="InterPro" id="IPR010105">
    <property type="entry name" value="TonB_sidphr_rcpt"/>
</dbReference>
<dbReference type="CDD" id="cd01347">
    <property type="entry name" value="ligand_gated_channel"/>
    <property type="match status" value="1"/>
</dbReference>
<evidence type="ECO:0000256" key="7">
    <source>
        <dbReference type="ARBA" id="ARBA00023065"/>
    </source>
</evidence>
<feature type="domain" description="TonB-dependent receptor-like beta-barrel" evidence="15">
    <location>
        <begin position="239"/>
        <end position="677"/>
    </location>
</feature>
<keyword evidence="9 12" id="KW-0472">Membrane</keyword>
<proteinExistence type="inferred from homology"/>
<evidence type="ECO:0000256" key="12">
    <source>
        <dbReference type="PROSITE-ProRule" id="PRU01360"/>
    </source>
</evidence>
<evidence type="ECO:0000256" key="1">
    <source>
        <dbReference type="ARBA" id="ARBA00004571"/>
    </source>
</evidence>
<dbReference type="PANTHER" id="PTHR32552:SF83">
    <property type="entry name" value="BLR3904 PROTEIN"/>
    <property type="match status" value="1"/>
</dbReference>
<evidence type="ECO:0000259" key="15">
    <source>
        <dbReference type="Pfam" id="PF00593"/>
    </source>
</evidence>
<dbReference type="Gene3D" id="2.170.130.10">
    <property type="entry name" value="TonB-dependent receptor, plug domain"/>
    <property type="match status" value="1"/>
</dbReference>
<comment type="caution">
    <text evidence="17">The sequence shown here is derived from an EMBL/GenBank/DDBJ whole genome shotgun (WGS) entry which is preliminary data.</text>
</comment>
<comment type="similarity">
    <text evidence="2 12 13">Belongs to the TonB-dependent receptor family.</text>
</comment>
<comment type="subcellular location">
    <subcellularLocation>
        <location evidence="1 12">Cell outer membrane</location>
        <topology evidence="1 12">Multi-pass membrane protein</topology>
    </subcellularLocation>
</comment>
<evidence type="ECO:0000256" key="3">
    <source>
        <dbReference type="ARBA" id="ARBA00022448"/>
    </source>
</evidence>
<name>A0A369Q341_9SPHN</name>
<feature type="domain" description="TonB-dependent receptor plug" evidence="16">
    <location>
        <begin position="71"/>
        <end position="167"/>
    </location>
</feature>
<evidence type="ECO:0000256" key="2">
    <source>
        <dbReference type="ARBA" id="ARBA00009810"/>
    </source>
</evidence>
<dbReference type="GO" id="GO:0015891">
    <property type="term" value="P:siderophore transport"/>
    <property type="evidence" value="ECO:0007669"/>
    <property type="project" value="InterPro"/>
</dbReference>
<organism evidence="17 18">
    <name type="scientific">Alteripontixanthobacter maritimus</name>
    <dbReference type="NCBI Taxonomy" id="2161824"/>
    <lineage>
        <taxon>Bacteria</taxon>
        <taxon>Pseudomonadati</taxon>
        <taxon>Pseudomonadota</taxon>
        <taxon>Alphaproteobacteria</taxon>
        <taxon>Sphingomonadales</taxon>
        <taxon>Erythrobacteraceae</taxon>
        <taxon>Alteripontixanthobacter</taxon>
    </lineage>
</organism>
<evidence type="ECO:0000256" key="6">
    <source>
        <dbReference type="ARBA" id="ARBA00022729"/>
    </source>
</evidence>
<dbReference type="EMBL" id="QBKA01000002">
    <property type="protein sequence ID" value="RDC59184.1"/>
    <property type="molecule type" value="Genomic_DNA"/>
</dbReference>
<dbReference type="PANTHER" id="PTHR32552">
    <property type="entry name" value="FERRICHROME IRON RECEPTOR-RELATED"/>
    <property type="match status" value="1"/>
</dbReference>
<evidence type="ECO:0000256" key="5">
    <source>
        <dbReference type="ARBA" id="ARBA00022692"/>
    </source>
</evidence>
<gene>
    <name evidence="17" type="ORF">HME9302_00369</name>
</gene>
<evidence type="ECO:0000313" key="18">
    <source>
        <dbReference type="Proteomes" id="UP000253727"/>
    </source>
</evidence>